<reference evidence="3 4" key="1">
    <citation type="submission" date="2017-11" db="EMBL/GenBank/DDBJ databases">
        <title>Evolution of Phototrophy in the Chloroflexi Phylum Driven by Horizontal Gene Transfer.</title>
        <authorList>
            <person name="Ward L.M."/>
            <person name="Hemp J."/>
            <person name="Shih P.M."/>
            <person name="Mcglynn S.E."/>
            <person name="Fischer W."/>
        </authorList>
    </citation>
    <scope>NUCLEOTIDE SEQUENCE [LARGE SCALE GENOMIC DNA]</scope>
    <source>
        <strain evidence="3">CP2_2F</strain>
    </source>
</reference>
<dbReference type="InterPro" id="IPR036812">
    <property type="entry name" value="NAD(P)_OxRdtase_dom_sf"/>
</dbReference>
<dbReference type="PANTHER" id="PTHR43364">
    <property type="entry name" value="NADH-SPECIFIC METHYLGLYOXAL REDUCTASE-RELATED"/>
    <property type="match status" value="1"/>
</dbReference>
<dbReference type="Gene3D" id="3.20.20.100">
    <property type="entry name" value="NADP-dependent oxidoreductase domain"/>
    <property type="match status" value="1"/>
</dbReference>
<proteinExistence type="predicted"/>
<dbReference type="InterPro" id="IPR023210">
    <property type="entry name" value="NADP_OxRdtase_dom"/>
</dbReference>
<accession>A0A2M8P1I5</accession>
<evidence type="ECO:0000259" key="2">
    <source>
        <dbReference type="Pfam" id="PF00248"/>
    </source>
</evidence>
<evidence type="ECO:0000313" key="4">
    <source>
        <dbReference type="Proteomes" id="UP000228921"/>
    </source>
</evidence>
<dbReference type="SUPFAM" id="SSF51430">
    <property type="entry name" value="NAD(P)-linked oxidoreductase"/>
    <property type="match status" value="1"/>
</dbReference>
<dbReference type="InterPro" id="IPR020471">
    <property type="entry name" value="AKR"/>
</dbReference>
<dbReference type="AlphaFoldDB" id="A0A2M8P1I5"/>
<dbReference type="GO" id="GO:0005829">
    <property type="term" value="C:cytosol"/>
    <property type="evidence" value="ECO:0007669"/>
    <property type="project" value="TreeGrafter"/>
</dbReference>
<dbReference type="Pfam" id="PF00248">
    <property type="entry name" value="Aldo_ket_red"/>
    <property type="match status" value="1"/>
</dbReference>
<dbReference type="PRINTS" id="PR00069">
    <property type="entry name" value="ALDKETRDTASE"/>
</dbReference>
<gene>
    <name evidence="3" type="ORF">CUN51_03530</name>
</gene>
<organism evidence="3 4">
    <name type="scientific">Candidatus Thermofonsia Clade 1 bacterium</name>
    <dbReference type="NCBI Taxonomy" id="2364210"/>
    <lineage>
        <taxon>Bacteria</taxon>
        <taxon>Bacillati</taxon>
        <taxon>Chloroflexota</taxon>
        <taxon>Candidatus Thermofontia</taxon>
        <taxon>Candidatus Thermofonsia Clade 1</taxon>
    </lineage>
</organism>
<dbReference type="InterPro" id="IPR050523">
    <property type="entry name" value="AKR_Detox_Biosynth"/>
</dbReference>
<dbReference type="Proteomes" id="UP000228921">
    <property type="component" value="Unassembled WGS sequence"/>
</dbReference>
<dbReference type="GO" id="GO:0016491">
    <property type="term" value="F:oxidoreductase activity"/>
    <property type="evidence" value="ECO:0007669"/>
    <property type="project" value="UniProtKB-KW"/>
</dbReference>
<feature type="domain" description="NADP-dependent oxidoreductase" evidence="2">
    <location>
        <begin position="16"/>
        <end position="314"/>
    </location>
</feature>
<dbReference type="CDD" id="cd19081">
    <property type="entry name" value="AKR_AKR9C1"/>
    <property type="match status" value="1"/>
</dbReference>
<sequence>MDYRKLGRTGLKVSALCLGTMTFRWTSSEEDSLRVLDRFWEAGGNFIDTADIYSRWAEGNPGGVAEEIIGRWLKGKPRDQIIIATKVRGRMWDGPNGEGLSRQHIMAAVEHSLRRLQTDYIDLYQAHWPDWDTPQEETLRAFDDLVHQGKVRYLGASNFKAWYLCKALWLSDKHNLARYECIQPHFHLLNRREVEPELAQLCLEEGIAVIPYSPLAGGFLTGKYTREGGIPEGSRGGGAARWMTDQGFAVIDALREMGAKRGKTVAQMALAWQFSLPFITAPIIGANTVSQIEESLGAVGERLSAEEMARLDELTGVSRDYKAR</sequence>
<protein>
    <submittedName>
        <fullName evidence="3">Aldo/keto reductase</fullName>
    </submittedName>
</protein>
<evidence type="ECO:0000313" key="3">
    <source>
        <dbReference type="EMBL" id="PJF31415.1"/>
    </source>
</evidence>
<dbReference type="FunFam" id="3.20.20.100:FF:000004">
    <property type="entry name" value="Oxidoreductase, aldo/keto reductase"/>
    <property type="match status" value="1"/>
</dbReference>
<name>A0A2M8P1I5_9CHLR</name>
<evidence type="ECO:0000256" key="1">
    <source>
        <dbReference type="ARBA" id="ARBA00023002"/>
    </source>
</evidence>
<keyword evidence="1" id="KW-0560">Oxidoreductase</keyword>
<comment type="caution">
    <text evidence="3">The sequence shown here is derived from an EMBL/GenBank/DDBJ whole genome shotgun (WGS) entry which is preliminary data.</text>
</comment>
<dbReference type="EMBL" id="PGTK01000003">
    <property type="protein sequence ID" value="PJF31415.1"/>
    <property type="molecule type" value="Genomic_DNA"/>
</dbReference>
<dbReference type="PANTHER" id="PTHR43364:SF4">
    <property type="entry name" value="NAD(P)-LINKED OXIDOREDUCTASE SUPERFAMILY PROTEIN"/>
    <property type="match status" value="1"/>
</dbReference>